<organism evidence="1 2">
    <name type="scientific">Halalkalibacter kiskunsagensis</name>
    <dbReference type="NCBI Taxonomy" id="1548599"/>
    <lineage>
        <taxon>Bacteria</taxon>
        <taxon>Bacillati</taxon>
        <taxon>Bacillota</taxon>
        <taxon>Bacilli</taxon>
        <taxon>Bacillales</taxon>
        <taxon>Bacillaceae</taxon>
        <taxon>Halalkalibacter</taxon>
    </lineage>
</organism>
<protein>
    <submittedName>
        <fullName evidence="1">Uncharacterized protein</fullName>
    </submittedName>
</protein>
<accession>A0ABV6KH15</accession>
<sequence length="80" mass="9275">MSWQQKIGHLFGQPVGVSFTNGQGTSGILCSADGNQIYIMEYLYQSQFALKHYDYRTIQDINPFPSCQQHHHNHYQPPLY</sequence>
<evidence type="ECO:0000313" key="2">
    <source>
        <dbReference type="Proteomes" id="UP001589838"/>
    </source>
</evidence>
<dbReference type="Proteomes" id="UP001589838">
    <property type="component" value="Unassembled WGS sequence"/>
</dbReference>
<dbReference type="EMBL" id="JBHLUX010000082">
    <property type="protein sequence ID" value="MFC0472612.1"/>
    <property type="molecule type" value="Genomic_DNA"/>
</dbReference>
<evidence type="ECO:0000313" key="1">
    <source>
        <dbReference type="EMBL" id="MFC0472612.1"/>
    </source>
</evidence>
<dbReference type="RefSeq" id="WP_335963200.1">
    <property type="nucleotide sequence ID" value="NZ_JAXBLX010000044.1"/>
</dbReference>
<reference evidence="1 2" key="1">
    <citation type="submission" date="2024-09" db="EMBL/GenBank/DDBJ databases">
        <authorList>
            <person name="Sun Q."/>
            <person name="Mori K."/>
        </authorList>
    </citation>
    <scope>NUCLEOTIDE SEQUENCE [LARGE SCALE GENOMIC DNA]</scope>
    <source>
        <strain evidence="1 2">NCAIM B.02610</strain>
    </source>
</reference>
<gene>
    <name evidence="1" type="ORF">ACFFHM_19515</name>
</gene>
<comment type="caution">
    <text evidence="1">The sequence shown here is derived from an EMBL/GenBank/DDBJ whole genome shotgun (WGS) entry which is preliminary data.</text>
</comment>
<proteinExistence type="predicted"/>
<name>A0ABV6KH15_9BACI</name>
<keyword evidence="2" id="KW-1185">Reference proteome</keyword>